<dbReference type="EMBL" id="JAUIRO010000005">
    <property type="protein sequence ID" value="KAK0713621.1"/>
    <property type="molecule type" value="Genomic_DNA"/>
</dbReference>
<proteinExistence type="predicted"/>
<gene>
    <name evidence="1" type="ORF">B0T26DRAFT_717953</name>
</gene>
<evidence type="ECO:0000313" key="2">
    <source>
        <dbReference type="Proteomes" id="UP001172101"/>
    </source>
</evidence>
<keyword evidence="2" id="KW-1185">Reference proteome</keyword>
<evidence type="ECO:0000313" key="1">
    <source>
        <dbReference type="EMBL" id="KAK0713621.1"/>
    </source>
</evidence>
<dbReference type="RefSeq" id="XP_060294944.1">
    <property type="nucleotide sequence ID" value="XM_060442352.1"/>
</dbReference>
<dbReference type="PANTHER" id="PTHR33112">
    <property type="entry name" value="DOMAIN PROTEIN, PUTATIVE-RELATED"/>
    <property type="match status" value="1"/>
</dbReference>
<sequence>MTHWSLLPATDVDAQTLFNNYYIDLVQGFTEKTLGNPEDVLNAFAGIVEHVTKTTKTTFLCGLCSPLTESLLWYHPTRAPSRREAGVPGQFPSWSWAGWKGPVRYDSFSHHPMYRRMLLRKPDSRRCYTIDAYQLIADSYQGPGRPGEGDLPDMDRDLEETTQVMLAMLASETRANVLYFCAVASSACSFTYRDEEIESKERDGATEERVVVISDTGNECGYLYGLSCRLLQGAGTKGPWLLVLLAAQRHKCAVCNPEADDGDNYSWCRRKVLLVRRDDNEYCTRWGVGWVHYTEWDAARLFNLLVRLV</sequence>
<dbReference type="AlphaFoldDB" id="A0AA40AD26"/>
<name>A0AA40AD26_9PEZI</name>
<protein>
    <submittedName>
        <fullName evidence="1">Uncharacterized protein</fullName>
    </submittedName>
</protein>
<organism evidence="1 2">
    <name type="scientific">Lasiosphaeria miniovina</name>
    <dbReference type="NCBI Taxonomy" id="1954250"/>
    <lineage>
        <taxon>Eukaryota</taxon>
        <taxon>Fungi</taxon>
        <taxon>Dikarya</taxon>
        <taxon>Ascomycota</taxon>
        <taxon>Pezizomycotina</taxon>
        <taxon>Sordariomycetes</taxon>
        <taxon>Sordariomycetidae</taxon>
        <taxon>Sordariales</taxon>
        <taxon>Lasiosphaeriaceae</taxon>
        <taxon>Lasiosphaeria</taxon>
    </lineage>
</organism>
<reference evidence="1" key="1">
    <citation type="submission" date="2023-06" db="EMBL/GenBank/DDBJ databases">
        <title>Genome-scale phylogeny and comparative genomics of the fungal order Sordariales.</title>
        <authorList>
            <consortium name="Lawrence Berkeley National Laboratory"/>
            <person name="Hensen N."/>
            <person name="Bonometti L."/>
            <person name="Westerberg I."/>
            <person name="Brannstrom I.O."/>
            <person name="Guillou S."/>
            <person name="Cros-Aarteil S."/>
            <person name="Calhoun S."/>
            <person name="Haridas S."/>
            <person name="Kuo A."/>
            <person name="Mondo S."/>
            <person name="Pangilinan J."/>
            <person name="Riley R."/>
            <person name="LaButti K."/>
            <person name="Andreopoulos B."/>
            <person name="Lipzen A."/>
            <person name="Chen C."/>
            <person name="Yanf M."/>
            <person name="Daum C."/>
            <person name="Ng V."/>
            <person name="Clum A."/>
            <person name="Steindorff A."/>
            <person name="Ohm R."/>
            <person name="Martin F."/>
            <person name="Silar P."/>
            <person name="Natvig D."/>
            <person name="Lalanne C."/>
            <person name="Gautier V."/>
            <person name="Ament-velasquez S.L."/>
            <person name="Kruys A."/>
            <person name="Hutchinson M.I."/>
            <person name="Powell A.J."/>
            <person name="Barry K."/>
            <person name="Miller A.N."/>
            <person name="Grigoriev I.V."/>
            <person name="Debuchy R."/>
            <person name="Gladieux P."/>
            <person name="Thoren M.H."/>
            <person name="Johannesson H."/>
        </authorList>
    </citation>
    <scope>NUCLEOTIDE SEQUENCE</scope>
    <source>
        <strain evidence="1">SMH2392-1A</strain>
    </source>
</reference>
<accession>A0AA40AD26</accession>
<dbReference type="Proteomes" id="UP001172101">
    <property type="component" value="Unassembled WGS sequence"/>
</dbReference>
<dbReference type="GeneID" id="85325622"/>
<dbReference type="PANTHER" id="PTHR33112:SF16">
    <property type="entry name" value="HETEROKARYON INCOMPATIBILITY DOMAIN-CONTAINING PROTEIN"/>
    <property type="match status" value="1"/>
</dbReference>
<comment type="caution">
    <text evidence="1">The sequence shown here is derived from an EMBL/GenBank/DDBJ whole genome shotgun (WGS) entry which is preliminary data.</text>
</comment>